<dbReference type="OMA" id="HMQHREA"/>
<protein>
    <submittedName>
        <fullName evidence="2">Uncharacterized protein</fullName>
    </submittedName>
</protein>
<dbReference type="AlphaFoldDB" id="A0A2H3JM68"/>
<feature type="region of interest" description="Disordered" evidence="1">
    <location>
        <begin position="25"/>
        <end position="95"/>
    </location>
</feature>
<gene>
    <name evidence="2" type="ORF">WOLCODRAFT_138139</name>
</gene>
<accession>A0A2H3JM68</accession>
<organism evidence="2 3">
    <name type="scientific">Wolfiporia cocos (strain MD-104)</name>
    <name type="common">Brown rot fungus</name>
    <dbReference type="NCBI Taxonomy" id="742152"/>
    <lineage>
        <taxon>Eukaryota</taxon>
        <taxon>Fungi</taxon>
        <taxon>Dikarya</taxon>
        <taxon>Basidiomycota</taxon>
        <taxon>Agaricomycotina</taxon>
        <taxon>Agaricomycetes</taxon>
        <taxon>Polyporales</taxon>
        <taxon>Phaeolaceae</taxon>
        <taxon>Wolfiporia</taxon>
    </lineage>
</organism>
<dbReference type="Proteomes" id="UP000218811">
    <property type="component" value="Unassembled WGS sequence"/>
</dbReference>
<evidence type="ECO:0000313" key="2">
    <source>
        <dbReference type="EMBL" id="PCH42971.1"/>
    </source>
</evidence>
<proteinExistence type="predicted"/>
<sequence length="125" mass="12876">MAAHDDHRDAHLLSLRLALGSIMAPKRTSYTRSPADSSGTATPAPPHASPSSSPASFSPTHLQNNIHAHGLSGSTTTAPTSQLFTEPPVVPPAVASTAAPVPRANFIGTLQSKSAWDALIHGAWA</sequence>
<dbReference type="EMBL" id="KB468135">
    <property type="protein sequence ID" value="PCH42971.1"/>
    <property type="molecule type" value="Genomic_DNA"/>
</dbReference>
<reference evidence="2 3" key="1">
    <citation type="journal article" date="2012" name="Science">
        <title>The Paleozoic origin of enzymatic lignin decomposition reconstructed from 31 fungal genomes.</title>
        <authorList>
            <person name="Floudas D."/>
            <person name="Binder M."/>
            <person name="Riley R."/>
            <person name="Barry K."/>
            <person name="Blanchette R.A."/>
            <person name="Henrissat B."/>
            <person name="Martinez A.T."/>
            <person name="Otillar R."/>
            <person name="Spatafora J.W."/>
            <person name="Yadav J.S."/>
            <person name="Aerts A."/>
            <person name="Benoit I."/>
            <person name="Boyd A."/>
            <person name="Carlson A."/>
            <person name="Copeland A."/>
            <person name="Coutinho P.M."/>
            <person name="de Vries R.P."/>
            <person name="Ferreira P."/>
            <person name="Findley K."/>
            <person name="Foster B."/>
            <person name="Gaskell J."/>
            <person name="Glotzer D."/>
            <person name="Gorecki P."/>
            <person name="Heitman J."/>
            <person name="Hesse C."/>
            <person name="Hori C."/>
            <person name="Igarashi K."/>
            <person name="Jurgens J.A."/>
            <person name="Kallen N."/>
            <person name="Kersten P."/>
            <person name="Kohler A."/>
            <person name="Kuees U."/>
            <person name="Kumar T.K.A."/>
            <person name="Kuo A."/>
            <person name="LaButti K."/>
            <person name="Larrondo L.F."/>
            <person name="Lindquist E."/>
            <person name="Ling A."/>
            <person name="Lombard V."/>
            <person name="Lucas S."/>
            <person name="Lundell T."/>
            <person name="Martin R."/>
            <person name="McLaughlin D.J."/>
            <person name="Morgenstern I."/>
            <person name="Morin E."/>
            <person name="Murat C."/>
            <person name="Nagy L.G."/>
            <person name="Nolan M."/>
            <person name="Ohm R.A."/>
            <person name="Patyshakuliyeva A."/>
            <person name="Rokas A."/>
            <person name="Ruiz-Duenas F.J."/>
            <person name="Sabat G."/>
            <person name="Salamov A."/>
            <person name="Samejima M."/>
            <person name="Schmutz J."/>
            <person name="Slot J.C."/>
            <person name="St John F."/>
            <person name="Stenlid J."/>
            <person name="Sun H."/>
            <person name="Sun S."/>
            <person name="Syed K."/>
            <person name="Tsang A."/>
            <person name="Wiebenga A."/>
            <person name="Young D."/>
            <person name="Pisabarro A."/>
            <person name="Eastwood D.C."/>
            <person name="Martin F."/>
            <person name="Cullen D."/>
            <person name="Grigoriev I.V."/>
            <person name="Hibbett D.S."/>
        </authorList>
    </citation>
    <scope>NUCLEOTIDE SEQUENCE [LARGE SCALE GENOMIC DNA]</scope>
    <source>
        <strain evidence="2 3">MD-104</strain>
    </source>
</reference>
<name>A0A2H3JM68_WOLCO</name>
<feature type="compositionally biased region" description="Polar residues" evidence="1">
    <location>
        <begin position="61"/>
        <end position="84"/>
    </location>
</feature>
<keyword evidence="3" id="KW-1185">Reference proteome</keyword>
<evidence type="ECO:0000256" key="1">
    <source>
        <dbReference type="SAM" id="MobiDB-lite"/>
    </source>
</evidence>
<dbReference type="OrthoDB" id="3268861at2759"/>
<evidence type="ECO:0000313" key="3">
    <source>
        <dbReference type="Proteomes" id="UP000218811"/>
    </source>
</evidence>
<feature type="compositionally biased region" description="Low complexity" evidence="1">
    <location>
        <begin position="49"/>
        <end position="60"/>
    </location>
</feature>